<reference evidence="1" key="1">
    <citation type="journal article" date="2014" name="Front. Microbiol.">
        <title>High frequency of phylogenetically diverse reductive dehalogenase-homologous genes in deep subseafloor sedimentary metagenomes.</title>
        <authorList>
            <person name="Kawai M."/>
            <person name="Futagami T."/>
            <person name="Toyoda A."/>
            <person name="Takaki Y."/>
            <person name="Nishi S."/>
            <person name="Hori S."/>
            <person name="Arai W."/>
            <person name="Tsubouchi T."/>
            <person name="Morono Y."/>
            <person name="Uchiyama I."/>
            <person name="Ito T."/>
            <person name="Fujiyama A."/>
            <person name="Inagaki F."/>
            <person name="Takami H."/>
        </authorList>
    </citation>
    <scope>NUCLEOTIDE SEQUENCE</scope>
    <source>
        <strain evidence="1">Expedition CK06-06</strain>
    </source>
</reference>
<accession>X1QHA9</accession>
<evidence type="ECO:0000313" key="1">
    <source>
        <dbReference type="EMBL" id="GAI42654.1"/>
    </source>
</evidence>
<organism evidence="1">
    <name type="scientific">marine sediment metagenome</name>
    <dbReference type="NCBI Taxonomy" id="412755"/>
    <lineage>
        <taxon>unclassified sequences</taxon>
        <taxon>metagenomes</taxon>
        <taxon>ecological metagenomes</taxon>
    </lineage>
</organism>
<name>X1QHA9_9ZZZZ</name>
<dbReference type="AlphaFoldDB" id="X1QHA9"/>
<proteinExistence type="predicted"/>
<sequence length="90" mass="9881">MRLSTTCHDVGFFDPTIQWTNSFDDTTTAESQVNKVINAGTIMVTGWHSANEGTLYTWADWKTHIDNVAAKRDAGSLDIVTMADLLCTGV</sequence>
<gene>
    <name evidence="1" type="ORF">S06H3_39198</name>
</gene>
<comment type="caution">
    <text evidence="1">The sequence shown here is derived from an EMBL/GenBank/DDBJ whole genome shotgun (WGS) entry which is preliminary data.</text>
</comment>
<dbReference type="EMBL" id="BARV01023951">
    <property type="protein sequence ID" value="GAI42654.1"/>
    <property type="molecule type" value="Genomic_DNA"/>
</dbReference>
<protein>
    <submittedName>
        <fullName evidence="1">Uncharacterized protein</fullName>
    </submittedName>
</protein>